<name>A0ACB8EC70_9SAUR</name>
<reference evidence="1" key="1">
    <citation type="submission" date="2021-08" db="EMBL/GenBank/DDBJ databases">
        <title>The first chromosome-level gecko genome reveals the dynamic sex chromosomes of Neotropical dwarf geckos (Sphaerodactylidae: Sphaerodactylus).</title>
        <authorList>
            <person name="Pinto B.J."/>
            <person name="Keating S.E."/>
            <person name="Gamble T."/>
        </authorList>
    </citation>
    <scope>NUCLEOTIDE SEQUENCE</scope>
    <source>
        <strain evidence="1">TG3544</strain>
    </source>
</reference>
<organism evidence="1 2">
    <name type="scientific">Sphaerodactylus townsendi</name>
    <dbReference type="NCBI Taxonomy" id="933632"/>
    <lineage>
        <taxon>Eukaryota</taxon>
        <taxon>Metazoa</taxon>
        <taxon>Chordata</taxon>
        <taxon>Craniata</taxon>
        <taxon>Vertebrata</taxon>
        <taxon>Euteleostomi</taxon>
        <taxon>Lepidosauria</taxon>
        <taxon>Squamata</taxon>
        <taxon>Bifurcata</taxon>
        <taxon>Gekkota</taxon>
        <taxon>Sphaerodactylidae</taxon>
        <taxon>Sphaerodactylus</taxon>
    </lineage>
</organism>
<comment type="caution">
    <text evidence="1">The sequence shown here is derived from an EMBL/GenBank/DDBJ whole genome shotgun (WGS) entry which is preliminary data.</text>
</comment>
<evidence type="ECO:0000313" key="1">
    <source>
        <dbReference type="EMBL" id="KAH7990038.1"/>
    </source>
</evidence>
<dbReference type="EMBL" id="CM037629">
    <property type="protein sequence ID" value="KAH7990038.1"/>
    <property type="molecule type" value="Genomic_DNA"/>
</dbReference>
<sequence>MGLVLEKDGKPCDPDSGDEKDVLIPDQHDPPLGAARSTSGGESMGLLYSWVPSQRPCWGSKAAGQRASTWLMQPIDQDIYSEWDPVGQSLHIQDPSVPFKADGPCLVLLGQLHCMGPTLNLSGQLHPTKDHFRITLYQGPFQNLVVEAITEVLYHGSLSPVVHLLGQLPEFSGIPTLGLGPLS</sequence>
<proteinExistence type="predicted"/>
<protein>
    <submittedName>
        <fullName evidence="1">Uncharacterized protein</fullName>
    </submittedName>
</protein>
<keyword evidence="2" id="KW-1185">Reference proteome</keyword>
<dbReference type="Proteomes" id="UP000827872">
    <property type="component" value="Linkage Group LG16"/>
</dbReference>
<accession>A0ACB8EC70</accession>
<evidence type="ECO:0000313" key="2">
    <source>
        <dbReference type="Proteomes" id="UP000827872"/>
    </source>
</evidence>
<gene>
    <name evidence="1" type="ORF">K3G42_000716</name>
</gene>